<dbReference type="Proteomes" id="UP000533533">
    <property type="component" value="Unassembled WGS sequence"/>
</dbReference>
<evidence type="ECO:0000259" key="5">
    <source>
        <dbReference type="PROSITE" id="PS50931"/>
    </source>
</evidence>
<name>A0ABR6FI56_9BURK</name>
<dbReference type="PROSITE" id="PS50931">
    <property type="entry name" value="HTH_LYSR"/>
    <property type="match status" value="1"/>
</dbReference>
<reference evidence="6 7" key="1">
    <citation type="submission" date="2020-08" db="EMBL/GenBank/DDBJ databases">
        <title>Genomic Encyclopedia of Type Strains, Phase IV (KMG-V): Genome sequencing to study the core and pangenomes of soil and plant-associated prokaryotes.</title>
        <authorList>
            <person name="Whitman W."/>
        </authorList>
    </citation>
    <scope>NUCLEOTIDE SEQUENCE [LARGE SCALE GENOMIC DNA]</scope>
    <source>
        <strain evidence="6 7">SRMrh-85</strain>
    </source>
</reference>
<evidence type="ECO:0000313" key="6">
    <source>
        <dbReference type="EMBL" id="MBB2926249.1"/>
    </source>
</evidence>
<proteinExistence type="inferred from homology"/>
<dbReference type="PANTHER" id="PTHR30537:SF31">
    <property type="entry name" value="TRANSCRIPTIONAL REGULATOR, LYSR FAMILY"/>
    <property type="match status" value="1"/>
</dbReference>
<dbReference type="EMBL" id="JACHVZ010000002">
    <property type="protein sequence ID" value="MBB2926249.1"/>
    <property type="molecule type" value="Genomic_DNA"/>
</dbReference>
<dbReference type="Pfam" id="PF03466">
    <property type="entry name" value="LysR_substrate"/>
    <property type="match status" value="1"/>
</dbReference>
<keyword evidence="3 6" id="KW-0238">DNA-binding</keyword>
<dbReference type="SUPFAM" id="SSF53850">
    <property type="entry name" value="Periplasmic binding protein-like II"/>
    <property type="match status" value="1"/>
</dbReference>
<keyword evidence="4" id="KW-0804">Transcription</keyword>
<comment type="similarity">
    <text evidence="1">Belongs to the LysR transcriptional regulatory family.</text>
</comment>
<dbReference type="Gene3D" id="3.40.190.290">
    <property type="match status" value="1"/>
</dbReference>
<evidence type="ECO:0000256" key="1">
    <source>
        <dbReference type="ARBA" id="ARBA00009437"/>
    </source>
</evidence>
<sequence>MTVWTHNALRCLDCSAKGTVMDDLNDIYYFVKVVENHGFTQAGRALNMPKSKLSRRVADLEARYGVRLLNRSTRHFSVTETGQEFYERCIAVLVEADAAREVMERRVSEPQGVVRMSCPTTLLEYRIGALVADFMMQYPKVRILLDATNRRVDVLGEGLDLALRVRFPPLEDSGLVMRVLSGSPQRLVAAPALLTQHPTVTHPADLAGMPSLDWGPPRDHAWTLVGPDAAEARVPHAPRYITDDMTVLRQAALKSVGIVQLPYMVVENELEKGALVDVVPGWKPKGGLVHAVFPSRRGLLPAVRLLIDYLATHIQKDE</sequence>
<dbReference type="SUPFAM" id="SSF46785">
    <property type="entry name" value="Winged helix' DNA-binding domain"/>
    <property type="match status" value="1"/>
</dbReference>
<feature type="domain" description="HTH lysR-type" evidence="5">
    <location>
        <begin position="22"/>
        <end position="79"/>
    </location>
</feature>
<comment type="caution">
    <text evidence="6">The sequence shown here is derived from an EMBL/GenBank/DDBJ whole genome shotgun (WGS) entry which is preliminary data.</text>
</comment>
<dbReference type="InterPro" id="IPR005119">
    <property type="entry name" value="LysR_subst-bd"/>
</dbReference>
<dbReference type="InterPro" id="IPR036390">
    <property type="entry name" value="WH_DNA-bd_sf"/>
</dbReference>
<protein>
    <submittedName>
        <fullName evidence="6">DNA-binding transcriptional LysR family regulator</fullName>
    </submittedName>
</protein>
<evidence type="ECO:0000313" key="7">
    <source>
        <dbReference type="Proteomes" id="UP000533533"/>
    </source>
</evidence>
<accession>A0ABR6FI56</accession>
<evidence type="ECO:0000256" key="3">
    <source>
        <dbReference type="ARBA" id="ARBA00023125"/>
    </source>
</evidence>
<keyword evidence="2" id="KW-0805">Transcription regulation</keyword>
<evidence type="ECO:0000256" key="4">
    <source>
        <dbReference type="ARBA" id="ARBA00023163"/>
    </source>
</evidence>
<dbReference type="InterPro" id="IPR058163">
    <property type="entry name" value="LysR-type_TF_proteobact-type"/>
</dbReference>
<dbReference type="Gene3D" id="1.10.10.10">
    <property type="entry name" value="Winged helix-like DNA-binding domain superfamily/Winged helix DNA-binding domain"/>
    <property type="match status" value="1"/>
</dbReference>
<gene>
    <name evidence="6" type="ORF">FHX59_000656</name>
</gene>
<dbReference type="InterPro" id="IPR000847">
    <property type="entry name" value="LysR_HTH_N"/>
</dbReference>
<keyword evidence="7" id="KW-1185">Reference proteome</keyword>
<dbReference type="CDD" id="cd08473">
    <property type="entry name" value="PBP2_CrgA_like_4"/>
    <property type="match status" value="1"/>
</dbReference>
<organism evidence="6 7">
    <name type="scientific">Paraburkholderia silvatlantica</name>
    <dbReference type="NCBI Taxonomy" id="321895"/>
    <lineage>
        <taxon>Bacteria</taxon>
        <taxon>Pseudomonadati</taxon>
        <taxon>Pseudomonadota</taxon>
        <taxon>Betaproteobacteria</taxon>
        <taxon>Burkholderiales</taxon>
        <taxon>Burkholderiaceae</taxon>
        <taxon>Paraburkholderia</taxon>
    </lineage>
</organism>
<dbReference type="PANTHER" id="PTHR30537">
    <property type="entry name" value="HTH-TYPE TRANSCRIPTIONAL REGULATOR"/>
    <property type="match status" value="1"/>
</dbReference>
<dbReference type="GO" id="GO:0003677">
    <property type="term" value="F:DNA binding"/>
    <property type="evidence" value="ECO:0007669"/>
    <property type="project" value="UniProtKB-KW"/>
</dbReference>
<dbReference type="InterPro" id="IPR036388">
    <property type="entry name" value="WH-like_DNA-bd_sf"/>
</dbReference>
<evidence type="ECO:0000256" key="2">
    <source>
        <dbReference type="ARBA" id="ARBA00023015"/>
    </source>
</evidence>
<dbReference type="Pfam" id="PF00126">
    <property type="entry name" value="HTH_1"/>
    <property type="match status" value="1"/>
</dbReference>